<dbReference type="Pfam" id="PF08393">
    <property type="entry name" value="DHC_N2"/>
    <property type="match status" value="1"/>
</dbReference>
<dbReference type="PANTHER" id="PTHR46532">
    <property type="entry name" value="MALE FERTILITY FACTOR KL5"/>
    <property type="match status" value="1"/>
</dbReference>
<dbReference type="FunFam" id="1.20.140.100:FF:000002">
    <property type="entry name" value="Cytoplasmic dynein heavy chain 1"/>
    <property type="match status" value="1"/>
</dbReference>
<evidence type="ECO:0000256" key="1">
    <source>
        <dbReference type="ARBA" id="ARBA00004245"/>
    </source>
</evidence>
<comment type="caution">
    <text evidence="19">The sequence shown here is derived from an EMBL/GenBank/DDBJ whole genome shotgun (WGS) entry which is preliminary data.</text>
</comment>
<evidence type="ECO:0000313" key="19">
    <source>
        <dbReference type="EMBL" id="TKA59730.1"/>
    </source>
</evidence>
<dbReference type="GO" id="GO:0045505">
    <property type="term" value="F:dynein intermediate chain binding"/>
    <property type="evidence" value="ECO:0007669"/>
    <property type="project" value="InterPro"/>
</dbReference>
<dbReference type="PANTHER" id="PTHR46532:SF4">
    <property type="entry name" value="AAA+ ATPASE DOMAIN-CONTAINING PROTEIN"/>
    <property type="match status" value="1"/>
</dbReference>
<dbReference type="GO" id="GO:0005524">
    <property type="term" value="F:ATP binding"/>
    <property type="evidence" value="ECO:0007669"/>
    <property type="project" value="UniProtKB-KW"/>
</dbReference>
<evidence type="ECO:0000256" key="8">
    <source>
        <dbReference type="ARBA" id="ARBA00022840"/>
    </source>
</evidence>
<keyword evidence="7" id="KW-0547">Nucleotide-binding</keyword>
<dbReference type="FunFam" id="3.40.50.300:FF:000071">
    <property type="entry name" value="Cytoplasmic dynein heavy chain 1"/>
    <property type="match status" value="1"/>
</dbReference>
<organism evidence="19 20">
    <name type="scientific">Cryomyces minteri</name>
    <dbReference type="NCBI Taxonomy" id="331657"/>
    <lineage>
        <taxon>Eukaryota</taxon>
        <taxon>Fungi</taxon>
        <taxon>Dikarya</taxon>
        <taxon>Ascomycota</taxon>
        <taxon>Pezizomycotina</taxon>
        <taxon>Dothideomycetes</taxon>
        <taxon>Dothideomycetes incertae sedis</taxon>
        <taxon>Cryomyces</taxon>
    </lineage>
</organism>
<dbReference type="Gene3D" id="1.20.58.1120">
    <property type="match status" value="1"/>
</dbReference>
<evidence type="ECO:0000256" key="9">
    <source>
        <dbReference type="ARBA" id="ARBA00023017"/>
    </source>
</evidence>
<comment type="similarity">
    <text evidence="2">Belongs to the dynein heavy chain family.</text>
</comment>
<dbReference type="FunFam" id="3.20.180.20:FF:000002">
    <property type="entry name" value="Cytoplasmic dynein heavy chain 1"/>
    <property type="match status" value="1"/>
</dbReference>
<keyword evidence="11" id="KW-0505">Motor protein</keyword>
<dbReference type="Gene3D" id="1.10.287.2620">
    <property type="match status" value="1"/>
</dbReference>
<evidence type="ECO:0000256" key="13">
    <source>
        <dbReference type="SAM" id="Coils"/>
    </source>
</evidence>
<reference evidence="19 20" key="1">
    <citation type="submission" date="2017-03" db="EMBL/GenBank/DDBJ databases">
        <title>Genomes of endolithic fungi from Antarctica.</title>
        <authorList>
            <person name="Coleine C."/>
            <person name="Masonjones S."/>
            <person name="Stajich J.E."/>
        </authorList>
    </citation>
    <scope>NUCLEOTIDE SEQUENCE [LARGE SCALE GENOMIC DNA]</scope>
    <source>
        <strain evidence="19 20">CCFEE 5187</strain>
    </source>
</reference>
<keyword evidence="10 13" id="KW-0175">Coiled coil</keyword>
<dbReference type="Gene3D" id="3.20.180.20">
    <property type="entry name" value="Dynein heavy chain, N-terminal domain 2"/>
    <property type="match status" value="1"/>
</dbReference>
<dbReference type="GO" id="GO:0051959">
    <property type="term" value="F:dynein light intermediate chain binding"/>
    <property type="evidence" value="ECO:0007669"/>
    <property type="project" value="InterPro"/>
</dbReference>
<keyword evidence="20" id="KW-1185">Reference proteome</keyword>
<evidence type="ECO:0000256" key="4">
    <source>
        <dbReference type="ARBA" id="ARBA00022490"/>
    </source>
</evidence>
<dbReference type="GO" id="GO:0030286">
    <property type="term" value="C:dynein complex"/>
    <property type="evidence" value="ECO:0007669"/>
    <property type="project" value="UniProtKB-KW"/>
</dbReference>
<dbReference type="InterPro" id="IPR026983">
    <property type="entry name" value="DHC"/>
</dbReference>
<keyword evidence="5" id="KW-0493">Microtubule</keyword>
<keyword evidence="12" id="KW-0206">Cytoskeleton</keyword>
<keyword evidence="9" id="KW-0243">Dynein</keyword>
<dbReference type="InterPro" id="IPR035699">
    <property type="entry name" value="AAA_6"/>
</dbReference>
<feature type="domain" description="Dynein heavy chain hydrolytic ATP-binding dynein motor region" evidence="17">
    <location>
        <begin position="1894"/>
        <end position="2234"/>
    </location>
</feature>
<feature type="domain" description="Dynein heavy chain linker" evidence="16">
    <location>
        <begin position="1352"/>
        <end position="1752"/>
    </location>
</feature>
<dbReference type="OrthoDB" id="447173at2759"/>
<evidence type="ECO:0000259" key="15">
    <source>
        <dbReference type="Pfam" id="PF08385"/>
    </source>
</evidence>
<dbReference type="Pfam" id="PF08385">
    <property type="entry name" value="DHC_N1"/>
    <property type="match status" value="1"/>
</dbReference>
<dbReference type="Gene3D" id="1.10.472.130">
    <property type="match status" value="1"/>
</dbReference>
<accession>A0A4U0WAR5</accession>
<dbReference type="STRING" id="331657.A0A4U0WAR5"/>
<feature type="domain" description="Dynein heavy chain tail" evidence="15">
    <location>
        <begin position="265"/>
        <end position="845"/>
    </location>
</feature>
<dbReference type="InterPro" id="IPR042228">
    <property type="entry name" value="Dynein_linker_3"/>
</dbReference>
<dbReference type="FunFam" id="3.40.50.300:FF:000517">
    <property type="entry name" value="Cytoplasmic dynein heavy chain 1"/>
    <property type="match status" value="1"/>
</dbReference>
<name>A0A4U0WAR5_9PEZI</name>
<evidence type="ECO:0000256" key="12">
    <source>
        <dbReference type="ARBA" id="ARBA00023212"/>
    </source>
</evidence>
<evidence type="ECO:0000259" key="18">
    <source>
        <dbReference type="Pfam" id="PF17852"/>
    </source>
</evidence>
<evidence type="ECO:0000256" key="10">
    <source>
        <dbReference type="ARBA" id="ARBA00023054"/>
    </source>
</evidence>
<dbReference type="InterPro" id="IPR043157">
    <property type="entry name" value="Dynein_AAA1S"/>
</dbReference>
<feature type="domain" description="Dynein heavy chain AAA 5 extension" evidence="18">
    <location>
        <begin position="2425"/>
        <end position="2518"/>
    </location>
</feature>
<dbReference type="GO" id="GO:0007018">
    <property type="term" value="P:microtubule-based movement"/>
    <property type="evidence" value="ECO:0007669"/>
    <property type="project" value="InterPro"/>
</dbReference>
<dbReference type="SUPFAM" id="SSF52540">
    <property type="entry name" value="P-loop containing nucleoside triphosphate hydrolases"/>
    <property type="match status" value="2"/>
</dbReference>
<dbReference type="FunFam" id="1.10.287.2620:FF:000001">
    <property type="entry name" value="Cytoplasmic dynein heavy chain 1"/>
    <property type="match status" value="1"/>
</dbReference>
<keyword evidence="8" id="KW-0067">ATP-binding</keyword>
<feature type="compositionally biased region" description="Polar residues" evidence="14">
    <location>
        <begin position="182"/>
        <end position="192"/>
    </location>
</feature>
<gene>
    <name evidence="19" type="ORF">B0A49_13528</name>
</gene>
<dbReference type="Gene3D" id="1.10.8.710">
    <property type="match status" value="1"/>
</dbReference>
<keyword evidence="6" id="KW-0677">Repeat</keyword>
<dbReference type="InterPro" id="IPR013594">
    <property type="entry name" value="Dynein_heavy_tail"/>
</dbReference>
<dbReference type="InterPro" id="IPR013602">
    <property type="entry name" value="Dynein_heavy_linker"/>
</dbReference>
<keyword evidence="4" id="KW-0963">Cytoplasm</keyword>
<dbReference type="Proteomes" id="UP000308768">
    <property type="component" value="Unassembled WGS sequence"/>
</dbReference>
<evidence type="ECO:0000256" key="3">
    <source>
        <dbReference type="ARBA" id="ARBA00011655"/>
    </source>
</evidence>
<comment type="subunit">
    <text evidence="3">Consists of at least two heavy chains and a number of intermediate and light chains.</text>
</comment>
<evidence type="ECO:0000256" key="7">
    <source>
        <dbReference type="ARBA" id="ARBA00022741"/>
    </source>
</evidence>
<evidence type="ECO:0000256" key="14">
    <source>
        <dbReference type="SAM" id="MobiDB-lite"/>
    </source>
</evidence>
<dbReference type="InterPro" id="IPR027417">
    <property type="entry name" value="P-loop_NTPase"/>
</dbReference>
<feature type="region of interest" description="Disordered" evidence="14">
    <location>
        <begin position="967"/>
        <end position="988"/>
    </location>
</feature>
<dbReference type="InterPro" id="IPR041466">
    <property type="entry name" value="Dynein_AAA5_ext"/>
</dbReference>
<evidence type="ECO:0000256" key="6">
    <source>
        <dbReference type="ARBA" id="ARBA00022737"/>
    </source>
</evidence>
<evidence type="ECO:0000256" key="11">
    <source>
        <dbReference type="ARBA" id="ARBA00023175"/>
    </source>
</evidence>
<dbReference type="EMBL" id="NAJN01001959">
    <property type="protein sequence ID" value="TKA59730.1"/>
    <property type="molecule type" value="Genomic_DNA"/>
</dbReference>
<evidence type="ECO:0000259" key="17">
    <source>
        <dbReference type="Pfam" id="PF12774"/>
    </source>
</evidence>
<sequence>MEDSLVPGANGLPSPSLSLKVDPQTIVDYITNVLQVTLEASIDELEANGSLLSKSKLSDTIQRCKRFALESQEALYVQKNEARLEHSNGNDGTQFSSEFTYLLSSELSFSTPSLACVAILKRPQPIEPSIPISAQMQIIKLPGLSSFRNTSAAQPPTISPFETIHSVIHLALAPYFDASTRNQDIPNPNGNRVDSETRTGVPGTKKKIAELELSLLHLQQNTEIPTLHLPLHPVVQSALDAAEKQKVKPSLELVPPTMLSDSAFLNKLDTIVNTWIKNIKSITGTTRDPSSGTATQEITFWLSLESALEDVAVQLESEGVQLTLDVLAQAKRFAATARFKSDTGLREAVDTAQKYNQLMREFPLDELLAATSVEKVEHSLNLIFNHLNKKLRICSYPIRRALPLVEAISGDLDTRLHALLHGQSLMHLAYAEFETIIALADGVWRTWDENVKEFTNVARDVTRKRNEKFIPIKIKPRHGKTQDRLKYISNFRTNHEQLQRTIVNVLGPDQRPKQFAGGQSNSTGAFVAMEVGDFDAIEAVSQAYAALRDVDVLDVSPEGTQMWVNAETAYNERTSRVENSIIARLRDRLATARTANEKFRVFSKFNALFIRPKIRGAISEYQTELIENVKDAVSSLHERFKQQYGNSEAHAMALLRDLPPVSGAIIWARQIERQLDIYMKKVEDVLGNEWTLHTEGQKLQNESIMFRQKLDTRPIFQEWAKETLRRDLSITGRLFHITRNRTAGNVLELGVNFDAQVIALFKEVRNLLWLNCQVPHAITNISKEAKRVYPYAVSMMESVHTYVQTTRSINETLASSVLLNGYQNDVQGLIVKGVPLKWESFVHAYDLHVRQAPHSSAADVSGRESKHVQFVRDFSAAVSLLQSKSSILTSIYATVQQAISALETCPYKRECFRQNLDIVQKAVDQLNLENCMNLPLWVADTNAKIDAILLSRLQRATLEWVQAFDSSQKDSPNKTGILKPRDSNGQLANSLPRLEPLVHEVTMRNQFIYLHPPLEHARASWLAHFHDWLGVIYDLQKIQASRYQLRLGAGPDVPALRFLDLANQSTDTLSLVYNAIEDKLSEVNSYVEKWLQFQSLWDLQSEQVYEVLEEDLSMWLQLLQEIRRARGTFDTSETNRSFGNITVDYEQVQMKVNAKYDQWQHEIVNNFAARLGIRMTEGHADIAMARCDLEGQSLEISSTTQAVKFITTVQQCKRKVKAWGPEVEVFRQGQMALSRHRYQFAADWLFVDQVDQEWAALNDVLDRKSKVLHDQMAALRTKISAEDKVIMQKIADIAAQWNEEKPVSGTTPANEASLTLSAFDSRLTQLQQQAEMVDRAKDALDLPASIETVLPTLLEEVQDFKSVWAALSTIWNSVNELRDSLWTSIQPRKLRQSLEALLKTTKEMPSRMRQYAAFEHVQSVLRLCLKVNPLLSDMRSEAVRERHWVRIFKALKPSKRFSPLSMTLGDVWDLQLGPSESVIRDIVTQAQGEMALEEFLRQVRETWQNYSLDLVNYQKKCRLIRGWDELFAKCSENLNSLQAMRHSPYYKEFEEEASSWEEKLNRVHVLFDVWIDVQRQWVYLEGVFTGNADIRHLLPTESARFNNINAEFFTVMKKVYKSPFVLDVLGIVEVQKSLERLAELLKKIQKALGEYLEKERVTFPRFYFVSDEDLLEIIGNSNDTARIAKHLGKMFAGVSALLTNEESTIVGFASKEGEHVMLKREISLIKTPKVNEWLAALENNMRTTLAELLSEAIDHFVKVMSPEHVDVKALDAYLVAYPAQIVLLATQVCWTSSVERSLAAEGSSLAALHDKYVGLLGQLAALVLKDLDLLRRKKCEHLITEFVHQRDIIRHLIEQGARSASHYQWLLQMRYVYVPEGDHATRLQIKMANATLDYGFEYIGVVERLVRTPLTDRCFLTLTQALCQRLGGSPYGPAGTGKTESVKALGMELGRFTLVFCCDDTFDFQAMGRIFLGICQVGAWGCFDEFNRLEERILSAVSQQVQNIQLGLRNSASNGKMQIELVGRHLKVNTNTGIFITMNPGYAGRSNLPDNLKKLFRSVAMSRPDKELIAEVMLYSQGFSGAKQLAKKIVPFFDECSRALSQQAHYDFGLRALKSVLTSSGGLKRARLSPATVQSSVEETIESQIIVQSVRETIAPKLVRDDVVVMERIEALSFPDTKYVPAALDDLKQSICDTALESKLVVSDAWLTKILQLYQIQVLQHGVMMVGDSGSGKSAAWRVLLQALQRVEGVEGVCHVIDPKVMSKECLYGSLDSTTREWTDGLFTSILRKIVDNLRGEETKRHWIVFDGDVDPEWVENLNSVLDDNKLLTLPNGERLSLPPNVRIMFEVETLKYATLATVSRCGMVWFSRDIITTDMTIAKYLGHLRTMPFEGLDDDVVDTGQLTQKLLTVQARIADVLQERLASDGFIQKALDAARSFRHIMAFTDTRALNTFFSLLNKICRSILEYDLQHPDFPLDMEQVEAFVSKKLLLALTWSLTGDCPLIERKAFGGFVAQLTMNGSLGSHRFHMSK</sequence>
<evidence type="ECO:0000313" key="20">
    <source>
        <dbReference type="Proteomes" id="UP000308768"/>
    </source>
</evidence>
<evidence type="ECO:0000259" key="16">
    <source>
        <dbReference type="Pfam" id="PF08393"/>
    </source>
</evidence>
<dbReference type="Gene3D" id="3.40.50.300">
    <property type="entry name" value="P-loop containing nucleotide triphosphate hydrolases"/>
    <property type="match status" value="2"/>
</dbReference>
<comment type="subcellular location">
    <subcellularLocation>
        <location evidence="1">Cytoplasm</location>
        <location evidence="1">Cytoskeleton</location>
    </subcellularLocation>
</comment>
<proteinExistence type="inferred from homology"/>
<protein>
    <submittedName>
        <fullName evidence="19">Dynein heavy chain, cytoplasmic</fullName>
    </submittedName>
</protein>
<dbReference type="GO" id="GO:0005874">
    <property type="term" value="C:microtubule"/>
    <property type="evidence" value="ECO:0007669"/>
    <property type="project" value="UniProtKB-KW"/>
</dbReference>
<feature type="region of interest" description="Disordered" evidence="14">
    <location>
        <begin position="182"/>
        <end position="202"/>
    </location>
</feature>
<evidence type="ECO:0000256" key="5">
    <source>
        <dbReference type="ARBA" id="ARBA00022701"/>
    </source>
</evidence>
<dbReference type="Pfam" id="PF17852">
    <property type="entry name" value="Dynein_AAA_lid"/>
    <property type="match status" value="1"/>
</dbReference>
<feature type="coiled-coil region" evidence="13">
    <location>
        <begin position="1627"/>
        <end position="1657"/>
    </location>
</feature>
<dbReference type="FunFam" id="1.20.58.1120:FF:000013">
    <property type="entry name" value="Dynein heavy chain-like protein"/>
    <property type="match status" value="1"/>
</dbReference>
<dbReference type="InterPro" id="IPR042222">
    <property type="entry name" value="Dynein_2_N"/>
</dbReference>
<dbReference type="Gene3D" id="1.20.140.100">
    <property type="entry name" value="Dynein heavy chain, N-terminal domain 2"/>
    <property type="match status" value="1"/>
</dbReference>
<dbReference type="Pfam" id="PF12774">
    <property type="entry name" value="AAA_6"/>
    <property type="match status" value="1"/>
</dbReference>
<evidence type="ECO:0000256" key="2">
    <source>
        <dbReference type="ARBA" id="ARBA00008887"/>
    </source>
</evidence>